<sequence>MESVVSILITSCIPALISGIVTYVITCKKAKDEIMKLQESNKHEIEKLMKQHEIDIESLKEKHNFEIEKSNQDHKHKLELLELEHKNALESKEKEQSNAAMFGVIADLLTDPKKLSGIMTLADDPRFKK</sequence>
<dbReference type="AlphaFoldDB" id="A0A1Y4T2L8"/>
<dbReference type="RefSeq" id="WP_087302765.1">
    <property type="nucleotide sequence ID" value="NZ_NFLJ01000002.1"/>
</dbReference>
<name>A0A1Y4T2L8_9FIRM</name>
<keyword evidence="2" id="KW-0472">Membrane</keyword>
<keyword evidence="2" id="KW-1133">Transmembrane helix</keyword>
<comment type="caution">
    <text evidence="3">The sequence shown here is derived from an EMBL/GenBank/DDBJ whole genome shotgun (WGS) entry which is preliminary data.</text>
</comment>
<evidence type="ECO:0000256" key="1">
    <source>
        <dbReference type="SAM" id="Coils"/>
    </source>
</evidence>
<organism evidence="3 4">
    <name type="scientific">Massilimicrobiota timonensis</name>
    <dbReference type="NCBI Taxonomy" id="1776392"/>
    <lineage>
        <taxon>Bacteria</taxon>
        <taxon>Bacillati</taxon>
        <taxon>Bacillota</taxon>
        <taxon>Erysipelotrichia</taxon>
        <taxon>Erysipelotrichales</taxon>
        <taxon>Erysipelotrichaceae</taxon>
        <taxon>Massilimicrobiota</taxon>
    </lineage>
</organism>
<protein>
    <submittedName>
        <fullName evidence="3">Uncharacterized protein</fullName>
    </submittedName>
</protein>
<keyword evidence="4" id="KW-1185">Reference proteome</keyword>
<evidence type="ECO:0000256" key="2">
    <source>
        <dbReference type="SAM" id="Phobius"/>
    </source>
</evidence>
<dbReference type="Proteomes" id="UP000195305">
    <property type="component" value="Unassembled WGS sequence"/>
</dbReference>
<reference evidence="3 4" key="1">
    <citation type="journal article" date="2018" name="BMC Genomics">
        <title>Whole genome sequencing and function prediction of 133 gut anaerobes isolated from chicken caecum in pure cultures.</title>
        <authorList>
            <person name="Medvecky M."/>
            <person name="Cejkova D."/>
            <person name="Polansky O."/>
            <person name="Karasova D."/>
            <person name="Kubasova T."/>
            <person name="Cizek A."/>
            <person name="Rychlik I."/>
        </authorList>
    </citation>
    <scope>NUCLEOTIDE SEQUENCE [LARGE SCALE GENOMIC DNA]</scope>
    <source>
        <strain evidence="3 4">An13</strain>
    </source>
</reference>
<evidence type="ECO:0000313" key="3">
    <source>
        <dbReference type="EMBL" id="OUQ36429.1"/>
    </source>
</evidence>
<accession>A0A1Y4T2L8</accession>
<keyword evidence="2" id="KW-0812">Transmembrane</keyword>
<keyword evidence="1" id="KW-0175">Coiled coil</keyword>
<dbReference type="EMBL" id="NFLJ01000002">
    <property type="protein sequence ID" value="OUQ36429.1"/>
    <property type="molecule type" value="Genomic_DNA"/>
</dbReference>
<gene>
    <name evidence="3" type="ORF">B5E75_01145</name>
</gene>
<feature type="transmembrane region" description="Helical" evidence="2">
    <location>
        <begin position="6"/>
        <end position="26"/>
    </location>
</feature>
<feature type="coiled-coil region" evidence="1">
    <location>
        <begin position="27"/>
        <end position="98"/>
    </location>
</feature>
<proteinExistence type="predicted"/>
<dbReference type="OrthoDB" id="1651886at2"/>
<evidence type="ECO:0000313" key="4">
    <source>
        <dbReference type="Proteomes" id="UP000195305"/>
    </source>
</evidence>